<protein>
    <submittedName>
        <fullName evidence="2">Uncharacterized protein</fullName>
    </submittedName>
</protein>
<sequence length="111" mass="12501">MSHIKSFKLIHVRFFDSNTNKSTKRPDHVDLPRLHSSTVTSTKSLASSSTRLPAARPESMNIVKSSRYPASLSLASMMNLGKFIPPTQNAKIHCLLMEEFDLNDQKWTTPT</sequence>
<feature type="compositionally biased region" description="Basic and acidic residues" evidence="1">
    <location>
        <begin position="24"/>
        <end position="33"/>
    </location>
</feature>
<feature type="region of interest" description="Disordered" evidence="1">
    <location>
        <begin position="18"/>
        <end position="58"/>
    </location>
</feature>
<accession>A0AAN8JW27</accession>
<organism evidence="2 3">
    <name type="scientific">Patella caerulea</name>
    <name type="common">Rayed Mediterranean limpet</name>
    <dbReference type="NCBI Taxonomy" id="87958"/>
    <lineage>
        <taxon>Eukaryota</taxon>
        <taxon>Metazoa</taxon>
        <taxon>Spiralia</taxon>
        <taxon>Lophotrochozoa</taxon>
        <taxon>Mollusca</taxon>
        <taxon>Gastropoda</taxon>
        <taxon>Patellogastropoda</taxon>
        <taxon>Patelloidea</taxon>
        <taxon>Patellidae</taxon>
        <taxon>Patella</taxon>
    </lineage>
</organism>
<dbReference type="EMBL" id="JAZGQO010000005">
    <property type="protein sequence ID" value="KAK6186752.1"/>
    <property type="molecule type" value="Genomic_DNA"/>
</dbReference>
<feature type="compositionally biased region" description="Polar residues" evidence="1">
    <location>
        <begin position="35"/>
        <end position="51"/>
    </location>
</feature>
<evidence type="ECO:0000313" key="3">
    <source>
        <dbReference type="Proteomes" id="UP001347796"/>
    </source>
</evidence>
<comment type="caution">
    <text evidence="2">The sequence shown here is derived from an EMBL/GenBank/DDBJ whole genome shotgun (WGS) entry which is preliminary data.</text>
</comment>
<gene>
    <name evidence="2" type="ORF">SNE40_006028</name>
</gene>
<proteinExistence type="predicted"/>
<dbReference type="Proteomes" id="UP001347796">
    <property type="component" value="Unassembled WGS sequence"/>
</dbReference>
<evidence type="ECO:0000256" key="1">
    <source>
        <dbReference type="SAM" id="MobiDB-lite"/>
    </source>
</evidence>
<keyword evidence="3" id="KW-1185">Reference proteome</keyword>
<reference evidence="2 3" key="1">
    <citation type="submission" date="2024-01" db="EMBL/GenBank/DDBJ databases">
        <title>The genome of the rayed Mediterranean limpet Patella caerulea (Linnaeus, 1758).</title>
        <authorList>
            <person name="Anh-Thu Weber A."/>
            <person name="Halstead-Nussloch G."/>
        </authorList>
    </citation>
    <scope>NUCLEOTIDE SEQUENCE [LARGE SCALE GENOMIC DNA]</scope>
    <source>
        <strain evidence="2">AATW-2023a</strain>
        <tissue evidence="2">Whole specimen</tissue>
    </source>
</reference>
<evidence type="ECO:0000313" key="2">
    <source>
        <dbReference type="EMBL" id="KAK6186752.1"/>
    </source>
</evidence>
<name>A0AAN8JW27_PATCE</name>
<dbReference type="AlphaFoldDB" id="A0AAN8JW27"/>